<proteinExistence type="inferred from homology"/>
<comment type="caution">
    <text evidence="12">The sequence shown here is derived from an EMBL/GenBank/DDBJ whole genome shotgun (WGS) entry which is preliminary data.</text>
</comment>
<feature type="signal peptide" evidence="10">
    <location>
        <begin position="1"/>
        <end position="30"/>
    </location>
</feature>
<feature type="binding site" evidence="8">
    <location>
        <position position="223"/>
    </location>
    <ligand>
        <name>substrate</name>
    </ligand>
</feature>
<keyword evidence="3" id="KW-0378">Hydrolase</keyword>
<dbReference type="GO" id="GO:0008360">
    <property type="term" value="P:regulation of cell shape"/>
    <property type="evidence" value="ECO:0007669"/>
    <property type="project" value="UniProtKB-KW"/>
</dbReference>
<evidence type="ECO:0000256" key="2">
    <source>
        <dbReference type="ARBA" id="ARBA00022729"/>
    </source>
</evidence>
<protein>
    <submittedName>
        <fullName evidence="12">Peptidase M15</fullName>
    </submittedName>
</protein>
<keyword evidence="6" id="KW-0961">Cell wall biogenesis/degradation</keyword>
<dbReference type="Gene3D" id="3.40.710.10">
    <property type="entry name" value="DD-peptidase/beta-lactamase superfamily"/>
    <property type="match status" value="1"/>
</dbReference>
<dbReference type="EMBL" id="AVFL01000012">
    <property type="protein sequence ID" value="EWY39411.1"/>
    <property type="molecule type" value="Genomic_DNA"/>
</dbReference>
<feature type="domain" description="Peptidase S11 D-alanyl-D-alanine carboxypeptidase A N-terminal" evidence="11">
    <location>
        <begin position="37"/>
        <end position="253"/>
    </location>
</feature>
<keyword evidence="2 10" id="KW-0732">Signal</keyword>
<comment type="similarity">
    <text evidence="1 9">Belongs to the peptidase S11 family.</text>
</comment>
<gene>
    <name evidence="12" type="ORF">N825_06880</name>
</gene>
<dbReference type="STRING" id="1385369.N825_06880"/>
<dbReference type="GO" id="GO:0042834">
    <property type="term" value="F:peptidoglycan binding"/>
    <property type="evidence" value="ECO:0007669"/>
    <property type="project" value="InterPro"/>
</dbReference>
<dbReference type="Gene3D" id="3.30.70.1070">
    <property type="entry name" value="Sporulation related repeat"/>
    <property type="match status" value="1"/>
</dbReference>
<evidence type="ECO:0000313" key="13">
    <source>
        <dbReference type="Proteomes" id="UP000019486"/>
    </source>
</evidence>
<dbReference type="PRINTS" id="PR00725">
    <property type="entry name" value="DADACBPTASE1"/>
</dbReference>
<evidence type="ECO:0000256" key="7">
    <source>
        <dbReference type="PIRSR" id="PIRSR618044-1"/>
    </source>
</evidence>
<feature type="active site" description="Acyl-ester intermediate" evidence="7">
    <location>
        <position position="64"/>
    </location>
</feature>
<evidence type="ECO:0000256" key="8">
    <source>
        <dbReference type="PIRSR" id="PIRSR618044-2"/>
    </source>
</evidence>
<dbReference type="Pfam" id="PF00768">
    <property type="entry name" value="Peptidase_S11"/>
    <property type="match status" value="1"/>
</dbReference>
<evidence type="ECO:0000256" key="1">
    <source>
        <dbReference type="ARBA" id="ARBA00007164"/>
    </source>
</evidence>
<dbReference type="InterPro" id="IPR001967">
    <property type="entry name" value="Peptidase_S11_N"/>
</dbReference>
<accession>W9H3P4</accession>
<dbReference type="RefSeq" id="WP_063833864.1">
    <property type="nucleotide sequence ID" value="NZ_AVFL01000012.1"/>
</dbReference>
<evidence type="ECO:0000259" key="11">
    <source>
        <dbReference type="Pfam" id="PF00768"/>
    </source>
</evidence>
<dbReference type="GO" id="GO:0071555">
    <property type="term" value="P:cell wall organization"/>
    <property type="evidence" value="ECO:0007669"/>
    <property type="project" value="UniProtKB-KW"/>
</dbReference>
<evidence type="ECO:0000256" key="9">
    <source>
        <dbReference type="RuleBase" id="RU004016"/>
    </source>
</evidence>
<dbReference type="Proteomes" id="UP000019486">
    <property type="component" value="Unassembled WGS sequence"/>
</dbReference>
<evidence type="ECO:0000313" key="12">
    <source>
        <dbReference type="EMBL" id="EWY39411.1"/>
    </source>
</evidence>
<evidence type="ECO:0000256" key="5">
    <source>
        <dbReference type="ARBA" id="ARBA00022984"/>
    </source>
</evidence>
<dbReference type="InterPro" id="IPR018044">
    <property type="entry name" value="Peptidase_S11"/>
</dbReference>
<keyword evidence="4" id="KW-0133">Cell shape</keyword>
<dbReference type="InterPro" id="IPR012338">
    <property type="entry name" value="Beta-lactam/transpept-like"/>
</dbReference>
<dbReference type="PATRIC" id="fig|1385369.3.peg.3575"/>
<evidence type="ECO:0000256" key="10">
    <source>
        <dbReference type="SAM" id="SignalP"/>
    </source>
</evidence>
<dbReference type="SUPFAM" id="SSF56601">
    <property type="entry name" value="beta-lactamase/transpeptidase-like"/>
    <property type="match status" value="1"/>
</dbReference>
<dbReference type="PANTHER" id="PTHR21581:SF6">
    <property type="entry name" value="TRAFFICKING PROTEIN PARTICLE COMPLEX SUBUNIT 12"/>
    <property type="match status" value="1"/>
</dbReference>
<dbReference type="GO" id="GO:0006508">
    <property type="term" value="P:proteolysis"/>
    <property type="evidence" value="ECO:0007669"/>
    <property type="project" value="InterPro"/>
</dbReference>
<evidence type="ECO:0000256" key="3">
    <source>
        <dbReference type="ARBA" id="ARBA00022801"/>
    </source>
</evidence>
<dbReference type="PANTHER" id="PTHR21581">
    <property type="entry name" value="D-ALANYL-D-ALANINE CARBOXYPEPTIDASE"/>
    <property type="match status" value="1"/>
</dbReference>
<feature type="active site" description="Acyl-ester intermediate" evidence="7">
    <location>
        <position position="61"/>
    </location>
</feature>
<keyword evidence="5" id="KW-0573">Peptidoglycan synthesis</keyword>
<dbReference type="GO" id="GO:0009252">
    <property type="term" value="P:peptidoglycan biosynthetic process"/>
    <property type="evidence" value="ECO:0007669"/>
    <property type="project" value="UniProtKB-KW"/>
</dbReference>
<evidence type="ECO:0000256" key="4">
    <source>
        <dbReference type="ARBA" id="ARBA00022960"/>
    </source>
</evidence>
<feature type="chain" id="PRO_5004921582" evidence="10">
    <location>
        <begin position="31"/>
        <end position="417"/>
    </location>
</feature>
<keyword evidence="13" id="KW-1185">Reference proteome</keyword>
<dbReference type="GO" id="GO:0009002">
    <property type="term" value="F:serine-type D-Ala-D-Ala carboxypeptidase activity"/>
    <property type="evidence" value="ECO:0007669"/>
    <property type="project" value="InterPro"/>
</dbReference>
<evidence type="ECO:0000256" key="6">
    <source>
        <dbReference type="ARBA" id="ARBA00023316"/>
    </source>
</evidence>
<dbReference type="AlphaFoldDB" id="W9H3P4"/>
<organism evidence="12 13">
    <name type="scientific">Skermanella stibiiresistens SB22</name>
    <dbReference type="NCBI Taxonomy" id="1385369"/>
    <lineage>
        <taxon>Bacteria</taxon>
        <taxon>Pseudomonadati</taxon>
        <taxon>Pseudomonadota</taxon>
        <taxon>Alphaproteobacteria</taxon>
        <taxon>Rhodospirillales</taxon>
        <taxon>Azospirillaceae</taxon>
        <taxon>Skermanella</taxon>
    </lineage>
</organism>
<name>W9H3P4_9PROT</name>
<reference evidence="12 13" key="1">
    <citation type="submission" date="2013-08" db="EMBL/GenBank/DDBJ databases">
        <title>The genome sequence of Skermanella stibiiresistens.</title>
        <authorList>
            <person name="Zhu W."/>
            <person name="Wang G."/>
        </authorList>
    </citation>
    <scope>NUCLEOTIDE SEQUENCE [LARGE SCALE GENOMIC DNA]</scope>
    <source>
        <strain evidence="12 13">SB22</strain>
    </source>
</reference>
<feature type="active site" evidence="7">
    <location>
        <position position="121"/>
    </location>
</feature>
<sequence>MFRRLTDLQSRITFAAALVFALAFSVPAMAAAPPYAELLMDPATGAVLVAENPDRETQPASLTKMMTLFLAFDALDKSELTLDQFIPVSRRAQNMAPSKLGLIAGTSIKVEDAILGLVTRSANDAAVVLAEAIGGTEEGFAEMMTTKARILGMRNTTFVNASGLPNSRQKTTARDIAALSQALIKTHTRHFPYFSRASFSYNGAVVQSHNRLMSRYDGMDGIKTGFVNASGFNLAATAMRDGRRLIAVVLGGRSARDRDNRVAALLDHGFGVAPLKRPVATVEVAAVVPAVRAALKADAVDRTEKAARDKTKVAVPPKAGTLKANAVKAVGKVKPAAKGESWSIQIGSYKSQKAGQVGLGVASKAIAVQVKGADTTVIKNRSGMFQARFTGMTKAAAEQACSRLEAKGQDCLVLAPR</sequence>
<dbReference type="InterPro" id="IPR036680">
    <property type="entry name" value="SPOR-like_sf"/>
</dbReference>